<dbReference type="EC" id="1.4.5.1" evidence="4"/>
<dbReference type="Gene3D" id="3.50.50.60">
    <property type="entry name" value="FAD/NAD(P)-binding domain"/>
    <property type="match status" value="2"/>
</dbReference>
<dbReference type="PANTHER" id="PTHR13847:SF289">
    <property type="entry name" value="GLYCINE OXIDASE"/>
    <property type="match status" value="1"/>
</dbReference>
<accession>A0ABT6KYZ7</accession>
<evidence type="ECO:0000313" key="5">
    <source>
        <dbReference type="Proteomes" id="UP001160130"/>
    </source>
</evidence>
<feature type="domain" description="FAD dependent oxidoreductase" evidence="3">
    <location>
        <begin position="32"/>
        <end position="423"/>
    </location>
</feature>
<evidence type="ECO:0000256" key="2">
    <source>
        <dbReference type="SAM" id="MobiDB-lite"/>
    </source>
</evidence>
<organism evidence="4 5">
    <name type="scientific">Mycolicibacterium frederiksbergense</name>
    <dbReference type="NCBI Taxonomy" id="117567"/>
    <lineage>
        <taxon>Bacteria</taxon>
        <taxon>Bacillati</taxon>
        <taxon>Actinomycetota</taxon>
        <taxon>Actinomycetes</taxon>
        <taxon>Mycobacteriales</taxon>
        <taxon>Mycobacteriaceae</taxon>
        <taxon>Mycolicibacterium</taxon>
    </lineage>
</organism>
<evidence type="ECO:0000259" key="3">
    <source>
        <dbReference type="Pfam" id="PF01266"/>
    </source>
</evidence>
<dbReference type="PANTHER" id="PTHR13847">
    <property type="entry name" value="SARCOSINE DEHYDROGENASE-RELATED"/>
    <property type="match status" value="1"/>
</dbReference>
<dbReference type="EMBL" id="JARXVE010000003">
    <property type="protein sequence ID" value="MDH6195914.1"/>
    <property type="molecule type" value="Genomic_DNA"/>
</dbReference>
<protein>
    <submittedName>
        <fullName evidence="4">D-amino-acid dehydrogenase</fullName>
        <ecNumber evidence="4">1.4.5.1</ecNumber>
    </submittedName>
</protein>
<feature type="region of interest" description="Disordered" evidence="2">
    <location>
        <begin position="1"/>
        <end position="24"/>
    </location>
</feature>
<keyword evidence="5" id="KW-1185">Reference proteome</keyword>
<proteinExistence type="predicted"/>
<comment type="caution">
    <text evidence="4">The sequence shown here is derived from an EMBL/GenBank/DDBJ whole genome shotgun (WGS) entry which is preliminary data.</text>
</comment>
<evidence type="ECO:0000313" key="4">
    <source>
        <dbReference type="EMBL" id="MDH6195914.1"/>
    </source>
</evidence>
<reference evidence="4 5" key="1">
    <citation type="submission" date="2023-04" db="EMBL/GenBank/DDBJ databases">
        <title>Forest soil microbial communities from Buena Vista Peninsula, Colon Province, Panama.</title>
        <authorList>
            <person name="Bouskill N."/>
        </authorList>
    </citation>
    <scope>NUCLEOTIDE SEQUENCE [LARGE SCALE GENOMIC DNA]</scope>
    <source>
        <strain evidence="4 5">AC80</strain>
    </source>
</reference>
<keyword evidence="1 4" id="KW-0560">Oxidoreductase</keyword>
<dbReference type="InterPro" id="IPR006076">
    <property type="entry name" value="FAD-dep_OxRdtase"/>
</dbReference>
<name>A0ABT6KYZ7_9MYCO</name>
<dbReference type="SUPFAM" id="SSF51971">
    <property type="entry name" value="Nucleotide-binding domain"/>
    <property type="match status" value="1"/>
</dbReference>
<dbReference type="SUPFAM" id="SSF54373">
    <property type="entry name" value="FAD-linked reductases, C-terminal domain"/>
    <property type="match status" value="1"/>
</dbReference>
<dbReference type="Gene3D" id="3.30.9.10">
    <property type="entry name" value="D-Amino Acid Oxidase, subunit A, domain 2"/>
    <property type="match status" value="1"/>
</dbReference>
<gene>
    <name evidence="4" type="ORF">M2272_002554</name>
</gene>
<dbReference type="Proteomes" id="UP001160130">
    <property type="component" value="Unassembled WGS sequence"/>
</dbReference>
<sequence>MTFPWATGGIQKHDNKEGWNSDMARSSAPEHVTIVGAGMVGLATAWHLQEQGVQVTILDREGVAADSSWGNAGWLAPALTLPLPEPAVLSYGLRAMLSPSSPVYVPLSADPHLLRFLAGFARHCTPRAWRKAMGVFNDVNKLALGAFDELTQGGVVENTRLADPFLAAFVSEQDRETLVAEFRHVAESGGEVDFDLLTGDEIRNLEPALGDGVRAGILLRNQRFINPPKYVASLADAVRERGGEIITTFDVADVVDRGSAGVDVVSTSGERRTSDHVVVANGARLTRLAKKFGVKTVVQAGRGYSFTVRPTHVPKNPVYFPVQRVACTPLDSGRFRVAGMMEFRSPDAPLDPRRIKAIVDAARPVLTGIDWNQREEEWVGSRPCTPDGLPLIGGTKSARVSVAGGHGMWGVALGPLTGRMLAASITSGSVPPAMRPFNPLR</sequence>
<dbReference type="InterPro" id="IPR036188">
    <property type="entry name" value="FAD/NAD-bd_sf"/>
</dbReference>
<dbReference type="GO" id="GO:0008718">
    <property type="term" value="F:D-amino-acid dehydrogenase activity"/>
    <property type="evidence" value="ECO:0007669"/>
    <property type="project" value="UniProtKB-EC"/>
</dbReference>
<dbReference type="Pfam" id="PF01266">
    <property type="entry name" value="DAO"/>
    <property type="match status" value="1"/>
</dbReference>
<evidence type="ECO:0000256" key="1">
    <source>
        <dbReference type="ARBA" id="ARBA00023002"/>
    </source>
</evidence>